<feature type="transmembrane region" description="Helical" evidence="1">
    <location>
        <begin position="50"/>
        <end position="72"/>
    </location>
</feature>
<feature type="transmembrane region" description="Helical" evidence="1">
    <location>
        <begin position="234"/>
        <end position="257"/>
    </location>
</feature>
<protein>
    <submittedName>
        <fullName evidence="2">ABC transporter permease</fullName>
    </submittedName>
</protein>
<dbReference type="EMBL" id="SMYL01000005">
    <property type="protein sequence ID" value="TDK65693.1"/>
    <property type="molecule type" value="Genomic_DNA"/>
</dbReference>
<dbReference type="AlphaFoldDB" id="A0A4R5W134"/>
<evidence type="ECO:0000256" key="1">
    <source>
        <dbReference type="SAM" id="Phobius"/>
    </source>
</evidence>
<evidence type="ECO:0000313" key="2">
    <source>
        <dbReference type="EMBL" id="TDK65693.1"/>
    </source>
</evidence>
<keyword evidence="1" id="KW-0472">Membrane</keyword>
<name>A0A4R5W134_9BURK</name>
<dbReference type="OrthoDB" id="8753690at2"/>
<proteinExistence type="predicted"/>
<reference evidence="2 3" key="1">
    <citation type="submission" date="2019-03" db="EMBL/GenBank/DDBJ databases">
        <title>Sapientia aquatica gen. nov., sp. nov., isolated from a crater lake.</title>
        <authorList>
            <person name="Felfoldi T."/>
            <person name="Szabo A."/>
            <person name="Toth E."/>
            <person name="Schumann P."/>
            <person name="Keki Z."/>
            <person name="Marialigeti K."/>
            <person name="Mathe I."/>
        </authorList>
    </citation>
    <scope>NUCLEOTIDE SEQUENCE [LARGE SCALE GENOMIC DNA]</scope>
    <source>
        <strain evidence="2 3">SA-152</strain>
    </source>
</reference>
<gene>
    <name evidence="2" type="ORF">E2I14_12215</name>
</gene>
<feature type="transmembrane region" description="Helical" evidence="1">
    <location>
        <begin position="130"/>
        <end position="154"/>
    </location>
</feature>
<dbReference type="RefSeq" id="WP_133328843.1">
    <property type="nucleotide sequence ID" value="NZ_SMYL01000005.1"/>
</dbReference>
<feature type="transmembrane region" description="Helical" evidence="1">
    <location>
        <begin position="103"/>
        <end position="124"/>
    </location>
</feature>
<feature type="transmembrane region" description="Helical" evidence="1">
    <location>
        <begin position="21"/>
        <end position="38"/>
    </location>
</feature>
<keyword evidence="3" id="KW-1185">Reference proteome</keyword>
<keyword evidence="1" id="KW-1133">Transmembrane helix</keyword>
<keyword evidence="1" id="KW-0812">Transmembrane</keyword>
<comment type="caution">
    <text evidence="2">The sequence shown here is derived from an EMBL/GenBank/DDBJ whole genome shotgun (WGS) entry which is preliminary data.</text>
</comment>
<dbReference type="Proteomes" id="UP000294829">
    <property type="component" value="Unassembled WGS sequence"/>
</dbReference>
<accession>A0A4R5W134</accession>
<feature type="transmembrane region" description="Helical" evidence="1">
    <location>
        <begin position="161"/>
        <end position="180"/>
    </location>
</feature>
<organism evidence="2 3">
    <name type="scientific">Sapientia aquatica</name>
    <dbReference type="NCBI Taxonomy" id="1549640"/>
    <lineage>
        <taxon>Bacteria</taxon>
        <taxon>Pseudomonadati</taxon>
        <taxon>Pseudomonadota</taxon>
        <taxon>Betaproteobacteria</taxon>
        <taxon>Burkholderiales</taxon>
        <taxon>Oxalobacteraceae</taxon>
        <taxon>Sapientia</taxon>
    </lineage>
</organism>
<sequence length="261" mass="28893">MFPQIRTIAHYTLLEALRNRLVWLLLLVALAGVGFSGFLEELALTEKREIQLVVLASFLRVASVLLLSTFVVTSMVREINDKGLELALALPLSRSAYLFGKMAGFFGLASLLAATFGLITALLAPTLQSVLWSVSLILECWIVIAFSMLCVLSFNQVMQALSASAAFYLLTRSITTLQFIGTQSAHLNKLDQPQSVSQQIIHFMVECLSAVLPHLDNFTRTDWLVYSSGSWQTLWPIVGQSVIYLTLLSGAALVDFYRKNI</sequence>
<evidence type="ECO:0000313" key="3">
    <source>
        <dbReference type="Proteomes" id="UP000294829"/>
    </source>
</evidence>